<evidence type="ECO:0000256" key="3">
    <source>
        <dbReference type="ARBA" id="ARBA00023002"/>
    </source>
</evidence>
<proteinExistence type="inferred from homology"/>
<dbReference type="Pfam" id="PF01593">
    <property type="entry name" value="Amino_oxidase"/>
    <property type="match status" value="1"/>
</dbReference>
<dbReference type="AlphaFoldDB" id="A0A2B7IZP5"/>
<dbReference type="Gene3D" id="1.10.405.10">
    <property type="entry name" value="Guanine Nucleotide Dissociation Inhibitor, domain 1"/>
    <property type="match status" value="1"/>
</dbReference>
<feature type="binding site" evidence="4">
    <location>
        <begin position="31"/>
        <end position="32"/>
    </location>
    <ligand>
        <name>FAD</name>
        <dbReference type="ChEBI" id="CHEBI:57692"/>
    </ligand>
</feature>
<dbReference type="PANTHER" id="PTHR43563">
    <property type="entry name" value="AMINE OXIDASE"/>
    <property type="match status" value="1"/>
</dbReference>
<evidence type="ECO:0000313" key="6">
    <source>
        <dbReference type="Proteomes" id="UP000226191"/>
    </source>
</evidence>
<feature type="binding site" evidence="4">
    <location>
        <position position="422"/>
    </location>
    <ligand>
        <name>FAD</name>
        <dbReference type="ChEBI" id="CHEBI:57692"/>
    </ligand>
</feature>
<dbReference type="GeneID" id="92856241"/>
<dbReference type="InterPro" id="IPR050703">
    <property type="entry name" value="Flavin_MAO"/>
</dbReference>
<dbReference type="Proteomes" id="UP000226191">
    <property type="component" value="Unassembled WGS sequence"/>
</dbReference>
<evidence type="ECO:0000256" key="4">
    <source>
        <dbReference type="PIRSR" id="PIRSR601613-1"/>
    </source>
</evidence>
<dbReference type="OrthoDB" id="337830at2"/>
<sequence length="449" mass="47619">MYDSIIIGAGLAGLTAAEELASAGHSVVVLEARARVGGRLENAELSNGQVVELGGQWVGEGHEELRSLLSSQGLELVDSTDGDVVVKARGRVSHVTSLSEPSAHSLSPFELADLGQGLLRFRRLADRVANNKGWAAANATWLNQSLSQWTASNVRTEAGRGYITNLFRQAFGVSANDTPLFNGLAKANAGVDLESLVAVNGGLKQQRVKGGVAQVTRNLAEPLGDDLKLSSPVRSVHSDDDGVTVTTTDGTQYQGRSVIVTVPPRLLKDMTFEPALPAERLEMADKVPAGNVIKAYLVYDSPWWRTSGASGQMGADEGAVRVIFDTSDDETGKGILMGFFEGAEASGYGKLSIGLRQRAFEEVVESAFGKAPSSPIEYLDRDWLAEPYTGGCHGAHFAPSLWTTTGPILAEPLGRVLFAGAEYASSFNGYMEGALRAAARAAQEVLDLL</sequence>
<dbReference type="Gene3D" id="3.50.50.60">
    <property type="entry name" value="FAD/NAD(P)-binding domain"/>
    <property type="match status" value="1"/>
</dbReference>
<accession>A0A2B7IZP5</accession>
<feature type="binding site" evidence="4">
    <location>
        <position position="233"/>
    </location>
    <ligand>
        <name>FAD</name>
        <dbReference type="ChEBI" id="CHEBI:57692"/>
    </ligand>
</feature>
<gene>
    <name evidence="5" type="ORF">B1B09_05490</name>
</gene>
<comment type="similarity">
    <text evidence="2">Belongs to the flavin monoamine oxidase family.</text>
</comment>
<organism evidence="5 6">
    <name type="scientific">Cutibacterium acnes</name>
    <name type="common">Propionibacterium acnes</name>
    <dbReference type="NCBI Taxonomy" id="1747"/>
    <lineage>
        <taxon>Bacteria</taxon>
        <taxon>Bacillati</taxon>
        <taxon>Actinomycetota</taxon>
        <taxon>Actinomycetes</taxon>
        <taxon>Propionibacteriales</taxon>
        <taxon>Propionibacteriaceae</taxon>
        <taxon>Cutibacterium</taxon>
    </lineage>
</organism>
<dbReference type="InterPro" id="IPR002937">
    <property type="entry name" value="Amino_oxidase"/>
</dbReference>
<evidence type="ECO:0000256" key="2">
    <source>
        <dbReference type="ARBA" id="ARBA00005995"/>
    </source>
</evidence>
<feature type="binding site" evidence="4">
    <location>
        <position position="339"/>
    </location>
    <ligand>
        <name>substrate</name>
    </ligand>
</feature>
<dbReference type="RefSeq" id="WP_002517091.1">
    <property type="nucleotide sequence ID" value="NZ_AP019664.1"/>
</dbReference>
<dbReference type="InterPro" id="IPR001613">
    <property type="entry name" value="Flavin_amine_oxidase"/>
</dbReference>
<comment type="cofactor">
    <cofactor evidence="1">
        <name>FAD</name>
        <dbReference type="ChEBI" id="CHEBI:57692"/>
    </cofactor>
</comment>
<dbReference type="InterPro" id="IPR036188">
    <property type="entry name" value="FAD/NAD-bd_sf"/>
</dbReference>
<protein>
    <submittedName>
        <fullName evidence="5">Amine oxidase</fullName>
    </submittedName>
</protein>
<dbReference type="PRINTS" id="PR00757">
    <property type="entry name" value="AMINEOXDASEF"/>
</dbReference>
<dbReference type="EMBL" id="MVCE01000002">
    <property type="protein sequence ID" value="PGF35064.1"/>
    <property type="molecule type" value="Genomic_DNA"/>
</dbReference>
<reference evidence="5 6" key="1">
    <citation type="submission" date="2017-02" db="EMBL/GenBank/DDBJ databases">
        <title>Prevalence of linear plasmids in Cutibacterium acnes isolates obtained from cancerous prostatic tissue.</title>
        <authorList>
            <person name="Davidsson S."/>
            <person name="Bruggemann H."/>
        </authorList>
    </citation>
    <scope>NUCLEOTIDE SEQUENCE [LARGE SCALE GENOMIC DNA]</scope>
    <source>
        <strain evidence="5 6">11-78</strain>
    </source>
</reference>
<dbReference type="GO" id="GO:0016491">
    <property type="term" value="F:oxidoreductase activity"/>
    <property type="evidence" value="ECO:0007669"/>
    <property type="project" value="UniProtKB-KW"/>
</dbReference>
<comment type="caution">
    <text evidence="5">The sequence shown here is derived from an EMBL/GenBank/DDBJ whole genome shotgun (WGS) entry which is preliminary data.</text>
</comment>
<dbReference type="SUPFAM" id="SSF51905">
    <property type="entry name" value="FAD/NAD(P)-binding domain"/>
    <property type="match status" value="1"/>
</dbReference>
<evidence type="ECO:0000256" key="1">
    <source>
        <dbReference type="ARBA" id="ARBA00001974"/>
    </source>
</evidence>
<dbReference type="SUPFAM" id="SSF54373">
    <property type="entry name" value="FAD-linked reductases, C-terminal domain"/>
    <property type="match status" value="1"/>
</dbReference>
<evidence type="ECO:0000313" key="5">
    <source>
        <dbReference type="EMBL" id="PGF35064.1"/>
    </source>
</evidence>
<dbReference type="PANTHER" id="PTHR43563:SF1">
    <property type="entry name" value="AMINE OXIDASE [FLAVIN-CONTAINING] B"/>
    <property type="match status" value="1"/>
</dbReference>
<dbReference type="Gene3D" id="3.90.660.10">
    <property type="match status" value="1"/>
</dbReference>
<name>A0A2B7IZP5_CUTAC</name>
<keyword evidence="3" id="KW-0560">Oxidoreductase</keyword>